<keyword evidence="3" id="KW-0813">Transport</keyword>
<keyword evidence="4" id="KW-0732">Signal</keyword>
<dbReference type="Pfam" id="PF01547">
    <property type="entry name" value="SBP_bac_1"/>
    <property type="match status" value="1"/>
</dbReference>
<evidence type="ECO:0008006" key="7">
    <source>
        <dbReference type="Google" id="ProtNLM"/>
    </source>
</evidence>
<reference evidence="5 6" key="1">
    <citation type="journal article" date="2019" name="Int. J. Syst. Evol. Microbiol.">
        <title>The Global Catalogue of Microorganisms (GCM) 10K type strain sequencing project: providing services to taxonomists for standard genome sequencing and annotation.</title>
        <authorList>
            <consortium name="The Broad Institute Genomics Platform"/>
            <consortium name="The Broad Institute Genome Sequencing Center for Infectious Disease"/>
            <person name="Wu L."/>
            <person name="Ma J."/>
        </authorList>
    </citation>
    <scope>NUCLEOTIDE SEQUENCE [LARGE SCALE GENOMIC DNA]</scope>
    <source>
        <strain evidence="5 6">JCM 14969</strain>
    </source>
</reference>
<dbReference type="Gene3D" id="3.40.190.10">
    <property type="entry name" value="Periplasmic binding protein-like II"/>
    <property type="match status" value="2"/>
</dbReference>
<dbReference type="Proteomes" id="UP001500393">
    <property type="component" value="Unassembled WGS sequence"/>
</dbReference>
<protein>
    <recommendedName>
        <fullName evidence="7">N-acetylglucosamine transport system substrate-binding protein</fullName>
    </recommendedName>
</protein>
<evidence type="ECO:0000313" key="5">
    <source>
        <dbReference type="EMBL" id="GAA1557571.1"/>
    </source>
</evidence>
<evidence type="ECO:0000256" key="3">
    <source>
        <dbReference type="ARBA" id="ARBA00022448"/>
    </source>
</evidence>
<dbReference type="SUPFAM" id="SSF53850">
    <property type="entry name" value="Periplasmic binding protein-like II"/>
    <property type="match status" value="1"/>
</dbReference>
<dbReference type="PANTHER" id="PTHR43649">
    <property type="entry name" value="ARABINOSE-BINDING PROTEIN-RELATED"/>
    <property type="match status" value="1"/>
</dbReference>
<keyword evidence="6" id="KW-1185">Reference proteome</keyword>
<evidence type="ECO:0000256" key="4">
    <source>
        <dbReference type="ARBA" id="ARBA00022729"/>
    </source>
</evidence>
<evidence type="ECO:0000313" key="6">
    <source>
        <dbReference type="Proteomes" id="UP001500393"/>
    </source>
</evidence>
<comment type="similarity">
    <text evidence="2">Belongs to the bacterial solute-binding protein 1 family.</text>
</comment>
<sequence length="342" mass="37062">MGVPLVGRTTARWSIRATPSAWLTMPLEVVVSEEYGGFGAPQYRRKYAKAAVTVTSGRPWMDRFAAGSPPDVVLNTGDKALVVSRLVAENRPADLQQVLDAPSWEDEGSPVKDTVLPGMLDAGRYEGTLRSICCVATVYGFWYSARLFQKYGWEVPRSWPDLLALGAEMKAKGLPAFTYAGTHPYYVLEPLLTLAAKTGGQDVLKRIDNLEDGAWQDESVSRALKAFGELSKRGLLLKNTAKLDHLGSQTQLLTSKVGLLPCGNWLENEMKAVIQPDFGLTMVGIPPLDASPALPKALHVAPTAPLLVSEQAKNKPGGLEYLRALLSKDVAAQVTAESNQLT</sequence>
<accession>A0ABN2CF16</accession>
<gene>
    <name evidence="5" type="ORF">GCM10009789_08690</name>
</gene>
<comment type="subcellular location">
    <subcellularLocation>
        <location evidence="1">Cell envelope</location>
    </subcellularLocation>
</comment>
<dbReference type="EMBL" id="BAAAOS010000007">
    <property type="protein sequence ID" value="GAA1557571.1"/>
    <property type="molecule type" value="Genomic_DNA"/>
</dbReference>
<name>A0ABN2CF16_9ACTN</name>
<dbReference type="InterPro" id="IPR050490">
    <property type="entry name" value="Bact_solute-bd_prot1"/>
</dbReference>
<dbReference type="InterPro" id="IPR006059">
    <property type="entry name" value="SBP"/>
</dbReference>
<dbReference type="PANTHER" id="PTHR43649:SF31">
    <property type="entry name" value="SN-GLYCEROL-3-PHOSPHATE-BINDING PERIPLASMIC PROTEIN UGPB"/>
    <property type="match status" value="1"/>
</dbReference>
<dbReference type="RefSeq" id="WP_344209979.1">
    <property type="nucleotide sequence ID" value="NZ_BAAAOS010000007.1"/>
</dbReference>
<comment type="caution">
    <text evidence="5">The sequence shown here is derived from an EMBL/GenBank/DDBJ whole genome shotgun (WGS) entry which is preliminary data.</text>
</comment>
<evidence type="ECO:0000256" key="1">
    <source>
        <dbReference type="ARBA" id="ARBA00004196"/>
    </source>
</evidence>
<organism evidence="5 6">
    <name type="scientific">Kribbella sancticallisti</name>
    <dbReference type="NCBI Taxonomy" id="460087"/>
    <lineage>
        <taxon>Bacteria</taxon>
        <taxon>Bacillati</taxon>
        <taxon>Actinomycetota</taxon>
        <taxon>Actinomycetes</taxon>
        <taxon>Propionibacteriales</taxon>
        <taxon>Kribbellaceae</taxon>
        <taxon>Kribbella</taxon>
    </lineage>
</organism>
<proteinExistence type="inferred from homology"/>
<evidence type="ECO:0000256" key="2">
    <source>
        <dbReference type="ARBA" id="ARBA00008520"/>
    </source>
</evidence>